<dbReference type="EMBL" id="KV002464">
    <property type="protein sequence ID" value="KZV37988.1"/>
    <property type="molecule type" value="Genomic_DNA"/>
</dbReference>
<dbReference type="OrthoDB" id="1839301at2759"/>
<protein>
    <submittedName>
        <fullName evidence="1">Uncharacterized protein</fullName>
    </submittedName>
</protein>
<accession>A0A2Z7BWF7</accession>
<organism evidence="1 2">
    <name type="scientific">Dorcoceras hygrometricum</name>
    <dbReference type="NCBI Taxonomy" id="472368"/>
    <lineage>
        <taxon>Eukaryota</taxon>
        <taxon>Viridiplantae</taxon>
        <taxon>Streptophyta</taxon>
        <taxon>Embryophyta</taxon>
        <taxon>Tracheophyta</taxon>
        <taxon>Spermatophyta</taxon>
        <taxon>Magnoliopsida</taxon>
        <taxon>eudicotyledons</taxon>
        <taxon>Gunneridae</taxon>
        <taxon>Pentapetalae</taxon>
        <taxon>asterids</taxon>
        <taxon>lamiids</taxon>
        <taxon>Lamiales</taxon>
        <taxon>Gesneriaceae</taxon>
        <taxon>Didymocarpoideae</taxon>
        <taxon>Trichosporeae</taxon>
        <taxon>Loxocarpinae</taxon>
        <taxon>Dorcoceras</taxon>
    </lineage>
</organism>
<proteinExistence type="predicted"/>
<keyword evidence="2" id="KW-1185">Reference proteome</keyword>
<name>A0A2Z7BWF7_9LAMI</name>
<sequence length="336" mass="38221">MASSLIKNAIQVYFDSILGMEHEGMVAMFKALLLSELSGFLGCSSAIYETTLVEFFHNALVWDGLSDLHEVPKDLVFEARSAFSYDGKQLSTSCKKREMTFEFWLLNDILAKSVTVKAGSFDAVTHERFLMMSAIHGGVKIECVRSVKDIVAKEEQVLTWAEIDSFNIAIQRRVYIIEKWECCLKGLTLMILPPALRFVEPFQDLDSISPLSRLIRDQWTEVFVAAVQFSLIGFLHRVVHLIKEISKMVQRGDVQASLVEDMFSGTVRGRPSWYIRRVSGCREHQAGSPAWYKSKSRATVEVQDQARFDHKQSTKNSVERPDQRPAGMSTEIYELF</sequence>
<evidence type="ECO:0000313" key="1">
    <source>
        <dbReference type="EMBL" id="KZV37988.1"/>
    </source>
</evidence>
<dbReference type="Proteomes" id="UP000250235">
    <property type="component" value="Unassembled WGS sequence"/>
</dbReference>
<dbReference type="AlphaFoldDB" id="A0A2Z7BWF7"/>
<reference evidence="1 2" key="1">
    <citation type="journal article" date="2015" name="Proc. Natl. Acad. Sci. U.S.A.">
        <title>The resurrection genome of Boea hygrometrica: A blueprint for survival of dehydration.</title>
        <authorList>
            <person name="Xiao L."/>
            <person name="Yang G."/>
            <person name="Zhang L."/>
            <person name="Yang X."/>
            <person name="Zhao S."/>
            <person name="Ji Z."/>
            <person name="Zhou Q."/>
            <person name="Hu M."/>
            <person name="Wang Y."/>
            <person name="Chen M."/>
            <person name="Xu Y."/>
            <person name="Jin H."/>
            <person name="Xiao X."/>
            <person name="Hu G."/>
            <person name="Bao F."/>
            <person name="Hu Y."/>
            <person name="Wan P."/>
            <person name="Li L."/>
            <person name="Deng X."/>
            <person name="Kuang T."/>
            <person name="Xiang C."/>
            <person name="Zhu J.K."/>
            <person name="Oliver M.J."/>
            <person name="He Y."/>
        </authorList>
    </citation>
    <scope>NUCLEOTIDE SEQUENCE [LARGE SCALE GENOMIC DNA]</scope>
    <source>
        <strain evidence="2">cv. XS01</strain>
    </source>
</reference>
<evidence type="ECO:0000313" key="2">
    <source>
        <dbReference type="Proteomes" id="UP000250235"/>
    </source>
</evidence>
<gene>
    <name evidence="1" type="ORF">F511_09808</name>
</gene>